<comment type="caution">
    <text evidence="1">The sequence shown here is derived from an EMBL/GenBank/DDBJ whole genome shotgun (WGS) entry which is preliminary data.</text>
</comment>
<name>A0A8J2EHE8_COTCN</name>
<proteinExistence type="predicted"/>
<accession>A0A8J2EHE8</accession>
<dbReference type="AlphaFoldDB" id="A0A8J2EHE8"/>
<dbReference type="OrthoDB" id="7693421at2759"/>
<keyword evidence="2" id="KW-1185">Reference proteome</keyword>
<evidence type="ECO:0000313" key="1">
    <source>
        <dbReference type="EMBL" id="CAG5071871.1"/>
    </source>
</evidence>
<evidence type="ECO:0000313" key="2">
    <source>
        <dbReference type="Proteomes" id="UP000786811"/>
    </source>
</evidence>
<dbReference type="EMBL" id="CAJNRD030000595">
    <property type="protein sequence ID" value="CAG5071871.1"/>
    <property type="molecule type" value="Genomic_DNA"/>
</dbReference>
<reference evidence="1" key="1">
    <citation type="submission" date="2021-04" db="EMBL/GenBank/DDBJ databases">
        <authorList>
            <person name="Chebbi M.A.C M."/>
        </authorList>
    </citation>
    <scope>NUCLEOTIDE SEQUENCE</scope>
</reference>
<dbReference type="Proteomes" id="UP000786811">
    <property type="component" value="Unassembled WGS sequence"/>
</dbReference>
<sequence length="179" mass="20701">MSTTEINLYYYGEKNSQTHRVYSVKILTLYRKHTYASRIKVSSDVCLFADNIVVAGSVIPYVKTVKYLGVVIDNTLSWEHQVTKMCNQAMSSLAQLKINNEVFNTELQIRLNYRQLFGSKLQFLEVAMRRGDIRQDYLRLPMSTSNIYDKSFLIQGIRVWNSLPAGLTTVDDLTEFQNH</sequence>
<organism evidence="1 2">
    <name type="scientific">Cotesia congregata</name>
    <name type="common">Parasitoid wasp</name>
    <name type="synonym">Apanteles congregatus</name>
    <dbReference type="NCBI Taxonomy" id="51543"/>
    <lineage>
        <taxon>Eukaryota</taxon>
        <taxon>Metazoa</taxon>
        <taxon>Ecdysozoa</taxon>
        <taxon>Arthropoda</taxon>
        <taxon>Hexapoda</taxon>
        <taxon>Insecta</taxon>
        <taxon>Pterygota</taxon>
        <taxon>Neoptera</taxon>
        <taxon>Endopterygota</taxon>
        <taxon>Hymenoptera</taxon>
        <taxon>Apocrita</taxon>
        <taxon>Ichneumonoidea</taxon>
        <taxon>Braconidae</taxon>
        <taxon>Microgastrinae</taxon>
        <taxon>Cotesia</taxon>
    </lineage>
</organism>
<gene>
    <name evidence="1" type="ORF">HICCMSTLAB_LOCUS93</name>
</gene>
<protein>
    <submittedName>
        <fullName evidence="1">Uncharacterized protein</fullName>
    </submittedName>
</protein>